<evidence type="ECO:0000313" key="8">
    <source>
        <dbReference type="EMBL" id="WAR26864.1"/>
    </source>
</evidence>
<evidence type="ECO:0000256" key="1">
    <source>
        <dbReference type="ARBA" id="ARBA00004202"/>
    </source>
</evidence>
<evidence type="ECO:0000256" key="7">
    <source>
        <dbReference type="ARBA" id="ARBA00023136"/>
    </source>
</evidence>
<keyword evidence="9" id="KW-1185">Reference proteome</keyword>
<keyword evidence="5" id="KW-1003">Cell membrane</keyword>
<dbReference type="Pfam" id="PF01146">
    <property type="entry name" value="Caveolin"/>
    <property type="match status" value="2"/>
</dbReference>
<dbReference type="Proteomes" id="UP001164746">
    <property type="component" value="Chromosome 14"/>
</dbReference>
<dbReference type="InterPro" id="IPR001612">
    <property type="entry name" value="Caveolin"/>
</dbReference>
<keyword evidence="6" id="KW-0333">Golgi apparatus</keyword>
<organism evidence="8 9">
    <name type="scientific">Mya arenaria</name>
    <name type="common">Soft-shell clam</name>
    <dbReference type="NCBI Taxonomy" id="6604"/>
    <lineage>
        <taxon>Eukaryota</taxon>
        <taxon>Metazoa</taxon>
        <taxon>Spiralia</taxon>
        <taxon>Lophotrochozoa</taxon>
        <taxon>Mollusca</taxon>
        <taxon>Bivalvia</taxon>
        <taxon>Autobranchia</taxon>
        <taxon>Heteroconchia</taxon>
        <taxon>Euheterodonta</taxon>
        <taxon>Imparidentia</taxon>
        <taxon>Neoheterodontei</taxon>
        <taxon>Myida</taxon>
        <taxon>Myoidea</taxon>
        <taxon>Myidae</taxon>
        <taxon>Mya</taxon>
    </lineage>
</organism>
<dbReference type="PANTHER" id="PTHR10844">
    <property type="entry name" value="CAVEOLIN"/>
    <property type="match status" value="1"/>
</dbReference>
<evidence type="ECO:0000313" key="9">
    <source>
        <dbReference type="Proteomes" id="UP001164746"/>
    </source>
</evidence>
<comment type="subcellular location">
    <subcellularLocation>
        <location evidence="1">Cell membrane</location>
        <topology evidence="1">Peripheral membrane protein</topology>
    </subcellularLocation>
    <subcellularLocation>
        <location evidence="2">Golgi apparatus membrane</location>
        <topology evidence="2">Peripheral membrane protein</topology>
    </subcellularLocation>
    <subcellularLocation>
        <location evidence="3">Membrane</location>
        <location evidence="3">Caveola</location>
        <topology evidence="3">Peripheral membrane protein</topology>
    </subcellularLocation>
</comment>
<reference evidence="8" key="1">
    <citation type="submission" date="2022-11" db="EMBL/GenBank/DDBJ databases">
        <title>Centuries of genome instability and evolution in soft-shell clam transmissible cancer (bioRxiv).</title>
        <authorList>
            <person name="Hart S.F.M."/>
            <person name="Yonemitsu M.A."/>
            <person name="Giersch R.M."/>
            <person name="Beal B.F."/>
            <person name="Arriagada G."/>
            <person name="Davis B.W."/>
            <person name="Ostrander E.A."/>
            <person name="Goff S.P."/>
            <person name="Metzger M.J."/>
        </authorList>
    </citation>
    <scope>NUCLEOTIDE SEQUENCE</scope>
    <source>
        <strain evidence="8">MELC-2E11</strain>
        <tissue evidence="8">Siphon/mantle</tissue>
    </source>
</reference>
<keyword evidence="7" id="KW-0472">Membrane</keyword>
<accession>A0ABY7G020</accession>
<dbReference type="PANTHER" id="PTHR10844:SF19">
    <property type="entry name" value="CAVEOLIN-2"/>
    <property type="match status" value="1"/>
</dbReference>
<evidence type="ECO:0000256" key="3">
    <source>
        <dbReference type="ARBA" id="ARBA00004543"/>
    </source>
</evidence>
<evidence type="ECO:0000256" key="4">
    <source>
        <dbReference type="ARBA" id="ARBA00010988"/>
    </source>
</evidence>
<name>A0ABY7G020_MYAAR</name>
<gene>
    <name evidence="8" type="ORF">MAR_012568</name>
</gene>
<dbReference type="EMBL" id="CP111025">
    <property type="protein sequence ID" value="WAR26864.1"/>
    <property type="molecule type" value="Genomic_DNA"/>
</dbReference>
<evidence type="ECO:0000256" key="2">
    <source>
        <dbReference type="ARBA" id="ARBA00004395"/>
    </source>
</evidence>
<protein>
    <submittedName>
        <fullName evidence="8">CAV1-like protein</fullName>
    </submittedName>
</protein>
<sequence>MADSLDLSNRDPNNLNDHIKVCFEDVLGEPEGAHAIDCVWKLSYTCFNCWLGLCYKISTLLCGICIAAEWGCAFAEIAFYHVWFITPSLKYCELNCAVCIKLMKTCTQCCCEPCCEAFGAWKSVKANFEKQSESMADLNNRDPNSLNDHIKVQFEDVLAEPEGARSIDCVWKLAFTCFNCWMNLCYKLSTLLCGICIAAEWGCQFAEVAFYHIWFITPMLRMFEINCSVLRKVCATCTGCCIEPCCESCGRIFKSFEK</sequence>
<comment type="similarity">
    <text evidence="4">Belongs to the caveolin family.</text>
</comment>
<evidence type="ECO:0000256" key="6">
    <source>
        <dbReference type="ARBA" id="ARBA00023034"/>
    </source>
</evidence>
<proteinExistence type="inferred from homology"/>
<evidence type="ECO:0000256" key="5">
    <source>
        <dbReference type="ARBA" id="ARBA00022475"/>
    </source>
</evidence>